<dbReference type="CDD" id="cd00096">
    <property type="entry name" value="Ig"/>
    <property type="match status" value="1"/>
</dbReference>
<dbReference type="InterPro" id="IPR013783">
    <property type="entry name" value="Ig-like_fold"/>
</dbReference>
<name>A0A669FB33_ORENI</name>
<sequence length="1390" mass="154898">RVSKNVGKGLAVIQEELQRMRIATKAQVESLEIQKERVDLLEEIPKLPDFLVALRPHTVWEKTPVKLFCTVEGNPRPIVKWYKDGVPVDPLSAPGKYKIENKYGVHSLIVSRYVLSTTLSMPHLTEIHASKLDVSLLDRFPVSFGVEGNSIRLVCTMVVVPDLPNIPPIAQWYRDDKLLKPSKLVEMSVGGGAASLTLPHLAKDDEGLYTLRIFTKDGTAEHSAYLFVSDAAPSAPGAPGAPMSVKAYDVNSDYVLVAWKPPNTVNEAPITGYFVDRCEAGTDTWVQCNDAPVKICKYPVHGLRVGHSYYFRVRAVNSSGISRPSRKSDKVTALDARFLTDLLSFPATVIKIEGKYDIVIKDDDLEGYVTIPGEPTDVHASEIFKSYVVLSWKPPSPRGRAPLWYVIEKCLAGTGDWQRINTTVKLHSPRYPVFDLQDGQKYQFRVYSVNMYGSSEASAPSEPIQKVDEDGVPSAPGHVVATRNTKSSVFVQWEAPKHLKHLMGYYIDGRVVGAKEWFACNHKPFKHTRFVVHGLIPGETYVFRVQAVNLFGLSEESQESSPIAVEPALGKRIISAPFGITMLSSDGSSITVAWKSPKHCGGSKVNAYYIDKRDADTLVWKEVNLNAVTERMCTVENLKEGTFYEFRVTAGNMAGVGLPSAASIPMKCEAWTMEEPGPAYDLSFSEVRSHSLVILWRAPIYTGASAVTGYFVDMAKKGSSEFVTLNQEAVSHRYLQVTGLEEGESYVFRVRAVNAHGVGKPSQLSEPVCAKAIPGTKEIVAGVDEETGDVFLSLEACEICETSKFVWSKNYKPIGDCPRVAVTTKGRTSRLTFTNPDKDDLGKYSVIVTDTDGVSGSHTLTEDALNTMLELSYAIRHPIVPLKHGLNYEVLEKGHVRFWLQAVKLSPSVSYRFIVNDKEVTSGEGQKISHDVATGIIQMTVDHFTRANEGTYTVQIHDGKAKTQSSLVLVGDVFKAALKEAEFQRKEHIRKQGPHFSEYLYFTVTEDCTVMLVCKVANVKKESTLHWYKDDEEIVPDTPPNVMSGSCALPLPLFSRKDHGVYKAVLSDDRGKDTSVFDISVISLLLVPVRFLMVVFVSLGASASELVLQCTPEGIRLQCYMNYYTEEMKTVWKHKESKIASSEKMRIGGTAEMAWMQICDPSDKEKGHYTMEISDGVKTHTRTFDLSGQVKSDFFSVSSDRGRVVGGLPDVVTIMEEKSLSLTCTVWGEPTPEVTWFKNEQEVASTEHTRVTFDGGKFASLVINKVTPEDSGKYSINVRNKYGGEFVEITVSVYRHGEKIPEIFMLYYNLGISDTKKQVSERSYKEISRVLKDKIKENSKYFRFKLQFQCFDLNLLCYCVSPHLALMSVSEILYKPKQIISKTTKIRSKL</sequence>
<accession>A0A669FB33</accession>
<dbReference type="InterPro" id="IPR013098">
    <property type="entry name" value="Ig_I-set"/>
</dbReference>
<dbReference type="InterPro" id="IPR036116">
    <property type="entry name" value="FN3_sf"/>
</dbReference>
<dbReference type="Ensembl" id="ENSONIT00000043567.1">
    <property type="protein sequence ID" value="ENSONIP00000080906.1"/>
    <property type="gene ID" value="ENSONIG00000000159.2"/>
</dbReference>
<dbReference type="FunFam" id="2.60.40.10:FF:000134">
    <property type="entry name" value="Myomesin 1"/>
    <property type="match status" value="1"/>
</dbReference>
<dbReference type="SMART" id="SM00060">
    <property type="entry name" value="FN3"/>
    <property type="match status" value="5"/>
</dbReference>
<dbReference type="Proteomes" id="UP000005207">
    <property type="component" value="Linkage group LG6"/>
</dbReference>
<reference evidence="7" key="1">
    <citation type="submission" date="2012-01" db="EMBL/GenBank/DDBJ databases">
        <title>The Genome Sequence of Oreochromis niloticus (Nile Tilapia).</title>
        <authorList>
            <consortium name="Broad Institute Genome Assembly Team"/>
            <consortium name="Broad Institute Sequencing Platform"/>
            <person name="Di Palma F."/>
            <person name="Johnson J."/>
            <person name="Lander E.S."/>
            <person name="Lindblad-Toh K."/>
        </authorList>
    </citation>
    <scope>NUCLEOTIDE SEQUENCE [LARGE SCALE GENOMIC DNA]</scope>
</reference>
<dbReference type="PROSITE" id="PS50853">
    <property type="entry name" value="FN3"/>
    <property type="match status" value="5"/>
</dbReference>
<dbReference type="Gene3D" id="2.60.40.10">
    <property type="entry name" value="Immunoglobulins"/>
    <property type="match status" value="12"/>
</dbReference>
<evidence type="ECO:0000259" key="5">
    <source>
        <dbReference type="PROSITE" id="PS50853"/>
    </source>
</evidence>
<keyword evidence="7" id="KW-1185">Reference proteome</keyword>
<dbReference type="GO" id="GO:0005198">
    <property type="term" value="F:structural molecule activity"/>
    <property type="evidence" value="ECO:0007669"/>
    <property type="project" value="UniProtKB-ARBA"/>
</dbReference>
<dbReference type="SMART" id="SM00409">
    <property type="entry name" value="IG"/>
    <property type="match status" value="4"/>
</dbReference>
<feature type="domain" description="Fibronectin type-III" evidence="5">
    <location>
        <begin position="678"/>
        <end position="773"/>
    </location>
</feature>
<dbReference type="PANTHER" id="PTHR13817">
    <property type="entry name" value="TITIN"/>
    <property type="match status" value="1"/>
</dbReference>
<dbReference type="InterPro" id="IPR036179">
    <property type="entry name" value="Ig-like_dom_sf"/>
</dbReference>
<feature type="domain" description="Fibronectin type-III" evidence="5">
    <location>
        <begin position="241"/>
        <end position="336"/>
    </location>
</feature>
<dbReference type="CDD" id="cd00063">
    <property type="entry name" value="FN3"/>
    <property type="match status" value="5"/>
</dbReference>
<feature type="domain" description="Ig-like" evidence="4">
    <location>
        <begin position="122"/>
        <end position="229"/>
    </location>
</feature>
<dbReference type="FunFam" id="2.60.40.10:FF:000222">
    <property type="entry name" value="Myomesin 1"/>
    <property type="match status" value="1"/>
</dbReference>
<feature type="domain" description="Ig-like" evidence="4">
    <location>
        <begin position="1209"/>
        <end position="1292"/>
    </location>
</feature>
<dbReference type="PANTHER" id="PTHR13817:SF22">
    <property type="entry name" value="MYOMESIN-2"/>
    <property type="match status" value="1"/>
</dbReference>
<evidence type="ECO:0000313" key="6">
    <source>
        <dbReference type="Ensembl" id="ENSONIP00000080906.1"/>
    </source>
</evidence>
<organism evidence="6 7">
    <name type="scientific">Oreochromis niloticus</name>
    <name type="common">Nile tilapia</name>
    <name type="synonym">Tilapia nilotica</name>
    <dbReference type="NCBI Taxonomy" id="8128"/>
    <lineage>
        <taxon>Eukaryota</taxon>
        <taxon>Metazoa</taxon>
        <taxon>Chordata</taxon>
        <taxon>Craniata</taxon>
        <taxon>Vertebrata</taxon>
        <taxon>Euteleostomi</taxon>
        <taxon>Actinopterygii</taxon>
        <taxon>Neopterygii</taxon>
        <taxon>Teleostei</taxon>
        <taxon>Neoteleostei</taxon>
        <taxon>Acanthomorphata</taxon>
        <taxon>Ovalentaria</taxon>
        <taxon>Cichlomorphae</taxon>
        <taxon>Cichliformes</taxon>
        <taxon>Cichlidae</taxon>
        <taxon>African cichlids</taxon>
        <taxon>Pseudocrenilabrinae</taxon>
        <taxon>Oreochromini</taxon>
        <taxon>Oreochromis</taxon>
    </lineage>
</organism>
<dbReference type="PROSITE" id="PS50835">
    <property type="entry name" value="IG_LIKE"/>
    <property type="match status" value="4"/>
</dbReference>
<dbReference type="OMA" id="ASFRFVI"/>
<dbReference type="SMART" id="SM00408">
    <property type="entry name" value="IGc2"/>
    <property type="match status" value="2"/>
</dbReference>
<dbReference type="PRINTS" id="PR00014">
    <property type="entry name" value="FNTYPEIII"/>
</dbReference>
<evidence type="ECO:0000313" key="7">
    <source>
        <dbReference type="Proteomes" id="UP000005207"/>
    </source>
</evidence>
<keyword evidence="1" id="KW-0677">Repeat</keyword>
<dbReference type="InterPro" id="IPR003599">
    <property type="entry name" value="Ig_sub"/>
</dbReference>
<dbReference type="GeneTree" id="ENSGT00940000157057"/>
<dbReference type="FunFam" id="2.60.40.10:FF:000670">
    <property type="entry name" value="Myomesin 2"/>
    <property type="match status" value="1"/>
</dbReference>
<dbReference type="InterPro" id="IPR050964">
    <property type="entry name" value="Striated_Muscle_Regulatory"/>
</dbReference>
<feature type="domain" description="Fibronectin type-III" evidence="5">
    <location>
        <begin position="374"/>
        <end position="470"/>
    </location>
</feature>
<dbReference type="FunFam" id="2.60.40.10:FF:000124">
    <property type="entry name" value="Myomesin 1"/>
    <property type="match status" value="1"/>
</dbReference>
<evidence type="ECO:0000256" key="1">
    <source>
        <dbReference type="ARBA" id="ARBA00022737"/>
    </source>
</evidence>
<dbReference type="SUPFAM" id="SSF49265">
    <property type="entry name" value="Fibronectin type III"/>
    <property type="match status" value="3"/>
</dbReference>
<proteinExistence type="predicted"/>
<dbReference type="FunFam" id="2.60.40.10:FF:000192">
    <property type="entry name" value="Myomesin 1"/>
    <property type="match status" value="1"/>
</dbReference>
<dbReference type="FunFam" id="2.60.40.10:FF:000069">
    <property type="entry name" value="Alpha-protein kinase 3"/>
    <property type="match status" value="1"/>
</dbReference>
<reference evidence="6" key="3">
    <citation type="submission" date="2025-09" db="UniProtKB">
        <authorList>
            <consortium name="Ensembl"/>
        </authorList>
    </citation>
    <scope>IDENTIFICATION</scope>
</reference>
<gene>
    <name evidence="6" type="primary">MYOM2</name>
    <name evidence="6" type="synonym">myom2a</name>
</gene>
<dbReference type="InterPro" id="IPR007110">
    <property type="entry name" value="Ig-like_dom"/>
</dbReference>
<dbReference type="FunFam" id="2.60.40.10:FF:000029">
    <property type="entry name" value="Myomesin 1"/>
    <property type="match status" value="3"/>
</dbReference>
<feature type="domain" description="Fibronectin type-III" evidence="5">
    <location>
        <begin position="475"/>
        <end position="568"/>
    </location>
</feature>
<evidence type="ECO:0000259" key="4">
    <source>
        <dbReference type="PROSITE" id="PS50835"/>
    </source>
</evidence>
<dbReference type="SUPFAM" id="SSF48726">
    <property type="entry name" value="Immunoglobulin"/>
    <property type="match status" value="6"/>
</dbReference>
<dbReference type="FunFam" id="2.60.40.10:FF:000197">
    <property type="entry name" value="Myomesin 1"/>
    <property type="match status" value="1"/>
</dbReference>
<dbReference type="Pfam" id="PF07679">
    <property type="entry name" value="I-set"/>
    <property type="match status" value="3"/>
</dbReference>
<dbReference type="Pfam" id="PF00041">
    <property type="entry name" value="fn3"/>
    <property type="match status" value="5"/>
</dbReference>
<evidence type="ECO:0000256" key="3">
    <source>
        <dbReference type="ARBA" id="ARBA00023319"/>
    </source>
</evidence>
<evidence type="ECO:0000256" key="2">
    <source>
        <dbReference type="ARBA" id="ARBA00023179"/>
    </source>
</evidence>
<dbReference type="FunFam" id="2.60.40.10:FF:000233">
    <property type="entry name" value="Myomesin 1"/>
    <property type="match status" value="1"/>
</dbReference>
<feature type="domain" description="Ig-like" evidence="4">
    <location>
        <begin position="994"/>
        <end position="1080"/>
    </location>
</feature>
<feature type="domain" description="Ig-like" evidence="4">
    <location>
        <begin position="48"/>
        <end position="85"/>
    </location>
</feature>
<reference evidence="6" key="2">
    <citation type="submission" date="2025-08" db="UniProtKB">
        <authorList>
            <consortium name="Ensembl"/>
        </authorList>
    </citation>
    <scope>IDENTIFICATION</scope>
</reference>
<dbReference type="InterPro" id="IPR003598">
    <property type="entry name" value="Ig_sub2"/>
</dbReference>
<dbReference type="FunFam" id="2.60.40.10:FF:000179">
    <property type="entry name" value="Myomesin 2"/>
    <property type="match status" value="1"/>
</dbReference>
<keyword evidence="3" id="KW-0393">Immunoglobulin domain</keyword>
<feature type="domain" description="Fibronectin type-III" evidence="5">
    <location>
        <begin position="576"/>
        <end position="675"/>
    </location>
</feature>
<keyword evidence="2" id="KW-0514">Muscle protein</keyword>
<dbReference type="InterPro" id="IPR003961">
    <property type="entry name" value="FN3_dom"/>
</dbReference>
<protein>
    <submittedName>
        <fullName evidence="6">Myomesin 2a</fullName>
    </submittedName>
</protein>